<comment type="caution">
    <text evidence="2">The sequence shown here is derived from an EMBL/GenBank/DDBJ whole genome shotgun (WGS) entry which is preliminary data.</text>
</comment>
<dbReference type="Proteomes" id="UP000287651">
    <property type="component" value="Unassembled WGS sequence"/>
</dbReference>
<organism evidence="2 3">
    <name type="scientific">Ensete ventricosum</name>
    <name type="common">Abyssinian banana</name>
    <name type="synonym">Musa ensete</name>
    <dbReference type="NCBI Taxonomy" id="4639"/>
    <lineage>
        <taxon>Eukaryota</taxon>
        <taxon>Viridiplantae</taxon>
        <taxon>Streptophyta</taxon>
        <taxon>Embryophyta</taxon>
        <taxon>Tracheophyta</taxon>
        <taxon>Spermatophyta</taxon>
        <taxon>Magnoliopsida</taxon>
        <taxon>Liliopsida</taxon>
        <taxon>Zingiberales</taxon>
        <taxon>Musaceae</taxon>
        <taxon>Ensete</taxon>
    </lineage>
</organism>
<protein>
    <submittedName>
        <fullName evidence="2">Uncharacterized protein</fullName>
    </submittedName>
</protein>
<reference evidence="2 3" key="1">
    <citation type="journal article" date="2014" name="Agronomy (Basel)">
        <title>A Draft Genome Sequence for Ensete ventricosum, the Drought-Tolerant Tree Against Hunger.</title>
        <authorList>
            <person name="Harrison J."/>
            <person name="Moore K.A."/>
            <person name="Paszkiewicz K."/>
            <person name="Jones T."/>
            <person name="Grant M."/>
            <person name="Ambacheew D."/>
            <person name="Muzemil S."/>
            <person name="Studholme D.J."/>
        </authorList>
    </citation>
    <scope>NUCLEOTIDE SEQUENCE [LARGE SCALE GENOMIC DNA]</scope>
</reference>
<proteinExistence type="predicted"/>
<evidence type="ECO:0000313" key="3">
    <source>
        <dbReference type="Proteomes" id="UP000287651"/>
    </source>
</evidence>
<dbReference type="PANTHER" id="PTHR36741">
    <property type="entry name" value="OS07G0100500 PROTEIN"/>
    <property type="match status" value="1"/>
</dbReference>
<evidence type="ECO:0000313" key="2">
    <source>
        <dbReference type="EMBL" id="RRT64669.1"/>
    </source>
</evidence>
<dbReference type="PANTHER" id="PTHR36741:SF1">
    <property type="entry name" value="OS07G0100500 PROTEIN"/>
    <property type="match status" value="1"/>
</dbReference>
<feature type="non-terminal residue" evidence="2">
    <location>
        <position position="1"/>
    </location>
</feature>
<dbReference type="EMBL" id="AMZH03006107">
    <property type="protein sequence ID" value="RRT64669.1"/>
    <property type="molecule type" value="Genomic_DNA"/>
</dbReference>
<feature type="compositionally biased region" description="Low complexity" evidence="1">
    <location>
        <begin position="61"/>
        <end position="74"/>
    </location>
</feature>
<sequence length="218" mass="23557">HVASSATPRRCPHPTSHLLQAVTDDARGPETSHKALVHNAASNPHLFNPSPRHSTLHKSSHSSSSTRSSADLRSPLLEWKRKRSASSRRRRLTMVPSRKDGLGGDEDSDRSPDGDAAEGYRENEGSASAADHPLCRGGVVERLRGLLRGESDGDLSHEGSGGGEDGLLRWLQALDLQVLGACRADERSKPLFKLNVSSGPAEERLLAQLSQVHIVLPR</sequence>
<name>A0A426ZKZ8_ENSVE</name>
<feature type="region of interest" description="Disordered" evidence="1">
    <location>
        <begin position="23"/>
        <end position="134"/>
    </location>
</feature>
<accession>A0A426ZKZ8</accession>
<gene>
    <name evidence="2" type="ORF">B296_00038736</name>
</gene>
<dbReference type="AlphaFoldDB" id="A0A426ZKZ8"/>
<feature type="compositionally biased region" description="Basic residues" evidence="1">
    <location>
        <begin position="80"/>
        <end position="92"/>
    </location>
</feature>
<feature type="compositionally biased region" description="Basic and acidic residues" evidence="1">
    <location>
        <begin position="24"/>
        <end position="33"/>
    </location>
</feature>
<evidence type="ECO:0000256" key="1">
    <source>
        <dbReference type="SAM" id="MobiDB-lite"/>
    </source>
</evidence>
<feature type="compositionally biased region" description="Basic and acidic residues" evidence="1">
    <location>
        <begin position="109"/>
        <end position="124"/>
    </location>
</feature>